<feature type="domain" description="TadE-like" evidence="1">
    <location>
        <begin position="2"/>
        <end position="41"/>
    </location>
</feature>
<gene>
    <name evidence="2" type="ORF">GQR91_11935</name>
</gene>
<organism evidence="2 3">
    <name type="scientific">Sphingomonas carotinifaciens</name>
    <dbReference type="NCBI Taxonomy" id="1166323"/>
    <lineage>
        <taxon>Bacteria</taxon>
        <taxon>Pseudomonadati</taxon>
        <taxon>Pseudomonadota</taxon>
        <taxon>Alphaproteobacteria</taxon>
        <taxon>Sphingomonadales</taxon>
        <taxon>Sphingomonadaceae</taxon>
        <taxon>Sphingomonas</taxon>
    </lineage>
</organism>
<name>A0A6N8LVH3_9SPHN</name>
<dbReference type="InterPro" id="IPR012495">
    <property type="entry name" value="TadE-like_dom"/>
</dbReference>
<dbReference type="Proteomes" id="UP000436801">
    <property type="component" value="Unassembled WGS sequence"/>
</dbReference>
<dbReference type="RefSeq" id="WP_160146742.1">
    <property type="nucleotide sequence ID" value="NZ_FNBI01000002.1"/>
</dbReference>
<proteinExistence type="predicted"/>
<protein>
    <recommendedName>
        <fullName evidence="1">TadE-like domain-containing protein</fullName>
    </recommendedName>
</protein>
<evidence type="ECO:0000313" key="2">
    <source>
        <dbReference type="EMBL" id="MWC44356.1"/>
    </source>
</evidence>
<sequence>MLVEFAMIALPFFAVLLAALMTSLVFFAQQTLESVTARSGRLLLTGSDKAAVASKAAFKTRICNDLPSYLRCENLLLTAAKPDTFTAADFTQPTIRFDARGKPIDDLPFTIGEPGKITVLRVLYVWDLPTVSLGYDISNLPGGRRLLVGTAIARAELYK</sequence>
<dbReference type="AlphaFoldDB" id="A0A6N8LVH3"/>
<dbReference type="OrthoDB" id="7349713at2"/>
<dbReference type="Pfam" id="PF07811">
    <property type="entry name" value="TadE"/>
    <property type="match status" value="1"/>
</dbReference>
<accession>A0A6N8LVH3</accession>
<evidence type="ECO:0000313" key="3">
    <source>
        <dbReference type="Proteomes" id="UP000436801"/>
    </source>
</evidence>
<dbReference type="EMBL" id="WSUT01000005">
    <property type="protein sequence ID" value="MWC44356.1"/>
    <property type="molecule type" value="Genomic_DNA"/>
</dbReference>
<reference evidence="2 3" key="1">
    <citation type="submission" date="2019-12" db="EMBL/GenBank/DDBJ databases">
        <authorList>
            <person name="Zheng J."/>
        </authorList>
    </citation>
    <scope>NUCLEOTIDE SEQUENCE [LARGE SCALE GENOMIC DNA]</scope>
    <source>
        <strain evidence="2 3">DSM 27347</strain>
    </source>
</reference>
<evidence type="ECO:0000259" key="1">
    <source>
        <dbReference type="Pfam" id="PF07811"/>
    </source>
</evidence>
<comment type="caution">
    <text evidence="2">The sequence shown here is derived from an EMBL/GenBank/DDBJ whole genome shotgun (WGS) entry which is preliminary data.</text>
</comment>